<gene>
    <name evidence="2" type="ORF">TH66_10085</name>
    <name evidence="3" type="ORF">TR74_09965</name>
</gene>
<evidence type="ECO:0000313" key="4">
    <source>
        <dbReference type="Proteomes" id="UP000070598"/>
    </source>
</evidence>
<evidence type="ECO:0000313" key="3">
    <source>
        <dbReference type="EMBL" id="KWX09377.1"/>
    </source>
</evidence>
<organism evidence="2 5">
    <name type="scientific">Carbonactinospora thermoautotrophica</name>
    <dbReference type="NCBI Taxonomy" id="1469144"/>
    <lineage>
        <taxon>Bacteria</taxon>
        <taxon>Bacillati</taxon>
        <taxon>Actinomycetota</taxon>
        <taxon>Actinomycetes</taxon>
        <taxon>Kitasatosporales</taxon>
        <taxon>Carbonactinosporaceae</taxon>
        <taxon>Carbonactinospora</taxon>
    </lineage>
</organism>
<dbReference type="EMBL" id="JYIJ01000016">
    <property type="protein sequence ID" value="KWX04273.1"/>
    <property type="molecule type" value="Genomic_DNA"/>
</dbReference>
<dbReference type="PATRIC" id="fig|1469144.8.peg.3699"/>
<evidence type="ECO:0000256" key="1">
    <source>
        <dbReference type="SAM" id="MobiDB-lite"/>
    </source>
</evidence>
<proteinExistence type="predicted"/>
<protein>
    <submittedName>
        <fullName evidence="2">Uncharacterized protein</fullName>
    </submittedName>
</protein>
<dbReference type="Proteomes" id="UP000070598">
    <property type="component" value="Unassembled WGS sequence"/>
</dbReference>
<dbReference type="OrthoDB" id="3398488at2"/>
<dbReference type="Proteomes" id="UP000070659">
    <property type="component" value="Unassembled WGS sequence"/>
</dbReference>
<evidence type="ECO:0000313" key="2">
    <source>
        <dbReference type="EMBL" id="KWX04273.1"/>
    </source>
</evidence>
<accession>A0A132N2F2</accession>
<sequence>MDIRSTEEALDGGSPEIARLDIETPEADAVEQHQDLREPRTGAAPLLRRIPFDVNEADVADQNRVVEFDEDDYR</sequence>
<name>A0A132N2F2_9ACTN</name>
<dbReference type="AlphaFoldDB" id="A0A132N2F2"/>
<evidence type="ECO:0000313" key="5">
    <source>
        <dbReference type="Proteomes" id="UP000070659"/>
    </source>
</evidence>
<dbReference type="EMBL" id="JYIK01000828">
    <property type="protein sequence ID" value="KWX09377.1"/>
    <property type="molecule type" value="Genomic_DNA"/>
</dbReference>
<reference evidence="2 5" key="1">
    <citation type="submission" date="2015-02" db="EMBL/GenBank/DDBJ databases">
        <title>Physiological reanalysis, assessment of diazotrophy, and genome sequences of multiple isolates of Streptomyces thermoautotrophicus.</title>
        <authorList>
            <person name="MacKellar D.C."/>
            <person name="Lieber L."/>
            <person name="Norman J."/>
            <person name="Bolger A."/>
            <person name="Tobin C."/>
            <person name="Murray J.W."/>
            <person name="Prell J."/>
        </authorList>
    </citation>
    <scope>NUCLEOTIDE SEQUENCE [LARGE SCALE GENOMIC DNA]</scope>
    <source>
        <strain evidence="2 5">UBT1</strain>
    </source>
</reference>
<feature type="region of interest" description="Disordered" evidence="1">
    <location>
        <begin position="1"/>
        <end position="22"/>
    </location>
</feature>
<reference evidence="4" key="2">
    <citation type="submission" date="2015-02" db="EMBL/GenBank/DDBJ databases">
        <title>Physiological reanalysis, assessment of diazotrophy, and genome sequences of multiple isolates of Streptomyces thermoautotrophicus.</title>
        <authorList>
            <person name="MacKellar D.C."/>
            <person name="Lieber L."/>
            <person name="Norman J."/>
            <person name="Bolger A."/>
            <person name="Tobin C."/>
            <person name="Murray J.W."/>
            <person name="Friesen M."/>
            <person name="Prell J."/>
        </authorList>
    </citation>
    <scope>NUCLEOTIDE SEQUENCE [LARGE SCALE GENOMIC DNA]</scope>
    <source>
        <strain evidence="4">UBT1</strain>
    </source>
</reference>
<comment type="caution">
    <text evidence="2">The sequence shown here is derived from an EMBL/GenBank/DDBJ whole genome shotgun (WGS) entry which is preliminary data.</text>
</comment>